<feature type="chain" id="PRO_5045920872" description="DUF4136 domain-containing protein" evidence="1">
    <location>
        <begin position="23"/>
        <end position="223"/>
    </location>
</feature>
<dbReference type="EMBL" id="JAVRHV010000003">
    <property type="protein sequence ID" value="MDT0553081.1"/>
    <property type="molecule type" value="Genomic_DNA"/>
</dbReference>
<name>A0ABU2Y4H6_9FLAO</name>
<dbReference type="Proteomes" id="UP001252186">
    <property type="component" value="Unassembled WGS sequence"/>
</dbReference>
<organism evidence="2 3">
    <name type="scientific">Urechidicola vernalis</name>
    <dbReference type="NCBI Taxonomy" id="3075600"/>
    <lineage>
        <taxon>Bacteria</taxon>
        <taxon>Pseudomonadati</taxon>
        <taxon>Bacteroidota</taxon>
        <taxon>Flavobacteriia</taxon>
        <taxon>Flavobacteriales</taxon>
        <taxon>Flavobacteriaceae</taxon>
        <taxon>Urechidicola</taxon>
    </lineage>
</organism>
<reference evidence="2 3" key="1">
    <citation type="submission" date="2023-09" db="EMBL/GenBank/DDBJ databases">
        <authorList>
            <person name="Rey-Velasco X."/>
        </authorList>
    </citation>
    <scope>NUCLEOTIDE SEQUENCE [LARGE SCALE GENOMIC DNA]</scope>
    <source>
        <strain evidence="2 3">P050</strain>
    </source>
</reference>
<comment type="caution">
    <text evidence="2">The sequence shown here is derived from an EMBL/GenBank/DDBJ whole genome shotgun (WGS) entry which is preliminary data.</text>
</comment>
<evidence type="ECO:0000313" key="3">
    <source>
        <dbReference type="Proteomes" id="UP001252186"/>
    </source>
</evidence>
<evidence type="ECO:0008006" key="4">
    <source>
        <dbReference type="Google" id="ProtNLM"/>
    </source>
</evidence>
<evidence type="ECO:0000256" key="1">
    <source>
        <dbReference type="SAM" id="SignalP"/>
    </source>
</evidence>
<dbReference type="PROSITE" id="PS51257">
    <property type="entry name" value="PROKAR_LIPOPROTEIN"/>
    <property type="match status" value="1"/>
</dbReference>
<keyword evidence="3" id="KW-1185">Reference proteome</keyword>
<feature type="signal peptide" evidence="1">
    <location>
        <begin position="1"/>
        <end position="22"/>
    </location>
</feature>
<proteinExistence type="predicted"/>
<sequence>MKKLTTSLLVLTTLLIFSSCNSVKVLGSWKSEKASTINDKNILVIARTANLTARVPFEQEIAKQVRSKGIKATESYKKFPTMNPNAEMTEERMNNVKLILEEQKFNGIILTVLKDKQTSTTVSEYGGGYYTGMPYSAMYPSYYGGFYGYYAHPMSYSTYGIVSSPGYSVTKSTTYVLETVIYNMDLPADEQIIGIVTTKVKDPKNIDKIASKYVEKIVADFNK</sequence>
<protein>
    <recommendedName>
        <fullName evidence="4">DUF4136 domain-containing protein</fullName>
    </recommendedName>
</protein>
<accession>A0ABU2Y4H6</accession>
<gene>
    <name evidence="2" type="ORF">RM519_07480</name>
</gene>
<dbReference type="RefSeq" id="WP_311593065.1">
    <property type="nucleotide sequence ID" value="NZ_JAVRHV010000003.1"/>
</dbReference>
<evidence type="ECO:0000313" key="2">
    <source>
        <dbReference type="EMBL" id="MDT0553081.1"/>
    </source>
</evidence>
<keyword evidence="1" id="KW-0732">Signal</keyword>